<dbReference type="Proteomes" id="UP000636800">
    <property type="component" value="Unassembled WGS sequence"/>
</dbReference>
<name>A0A835QKZ9_VANPL</name>
<proteinExistence type="predicted"/>
<accession>A0A835QKZ9</accession>
<reference evidence="1 2" key="1">
    <citation type="journal article" date="2020" name="Nat. Food">
        <title>A phased Vanilla planifolia genome enables genetic improvement of flavour and production.</title>
        <authorList>
            <person name="Hasing T."/>
            <person name="Tang H."/>
            <person name="Brym M."/>
            <person name="Khazi F."/>
            <person name="Huang T."/>
            <person name="Chambers A.H."/>
        </authorList>
    </citation>
    <scope>NUCLEOTIDE SEQUENCE [LARGE SCALE GENOMIC DNA]</scope>
    <source>
        <tissue evidence="1">Leaf</tissue>
    </source>
</reference>
<protein>
    <submittedName>
        <fullName evidence="1">Uncharacterized protein</fullName>
    </submittedName>
</protein>
<sequence>MAMLVRTEHKIFEMYISGKDKLGKPSSKVADQSQRIKQAEASIELRTVEQALGTQILESKKKNACSGKTAVASAYAIIT</sequence>
<evidence type="ECO:0000313" key="1">
    <source>
        <dbReference type="EMBL" id="KAG0470792.1"/>
    </source>
</evidence>
<organism evidence="1 2">
    <name type="scientific">Vanilla planifolia</name>
    <name type="common">Vanilla</name>
    <dbReference type="NCBI Taxonomy" id="51239"/>
    <lineage>
        <taxon>Eukaryota</taxon>
        <taxon>Viridiplantae</taxon>
        <taxon>Streptophyta</taxon>
        <taxon>Embryophyta</taxon>
        <taxon>Tracheophyta</taxon>
        <taxon>Spermatophyta</taxon>
        <taxon>Magnoliopsida</taxon>
        <taxon>Liliopsida</taxon>
        <taxon>Asparagales</taxon>
        <taxon>Orchidaceae</taxon>
        <taxon>Vanilloideae</taxon>
        <taxon>Vanilleae</taxon>
        <taxon>Vanilla</taxon>
    </lineage>
</organism>
<dbReference type="AlphaFoldDB" id="A0A835QKZ9"/>
<dbReference type="OrthoDB" id="2018246at2759"/>
<dbReference type="EMBL" id="JADCNL010000008">
    <property type="protein sequence ID" value="KAG0470792.1"/>
    <property type="molecule type" value="Genomic_DNA"/>
</dbReference>
<comment type="caution">
    <text evidence="1">The sequence shown here is derived from an EMBL/GenBank/DDBJ whole genome shotgun (WGS) entry which is preliminary data.</text>
</comment>
<evidence type="ECO:0000313" key="2">
    <source>
        <dbReference type="Proteomes" id="UP000636800"/>
    </source>
</evidence>
<gene>
    <name evidence="1" type="ORF">HPP92_017492</name>
</gene>
<keyword evidence="2" id="KW-1185">Reference proteome</keyword>